<evidence type="ECO:0000256" key="3">
    <source>
        <dbReference type="ARBA" id="ARBA00022679"/>
    </source>
</evidence>
<evidence type="ECO:0000313" key="6">
    <source>
        <dbReference type="Proteomes" id="UP000242972"/>
    </source>
</evidence>
<comment type="caution">
    <text evidence="5">The sequence shown here is derived from an EMBL/GenBank/DDBJ whole genome shotgun (WGS) entry which is preliminary data.</text>
</comment>
<reference evidence="5 6" key="1">
    <citation type="journal article" date="2014" name="BMC Genomics">
        <title>Comparison of environmental and isolate Sulfobacillus genomes reveals diverse carbon, sulfur, nitrogen, and hydrogen metabolisms.</title>
        <authorList>
            <person name="Justice N.B."/>
            <person name="Norman A."/>
            <person name="Brown C.T."/>
            <person name="Singh A."/>
            <person name="Thomas B.C."/>
            <person name="Banfield J.F."/>
        </authorList>
    </citation>
    <scope>NUCLEOTIDE SEQUENCE [LARGE SCALE GENOMIC DNA]</scope>
    <source>
        <strain evidence="5">AMDSBA4</strain>
    </source>
</reference>
<accession>A0A2T2XIS0</accession>
<evidence type="ECO:0000256" key="1">
    <source>
        <dbReference type="ARBA" id="ARBA00001933"/>
    </source>
</evidence>
<protein>
    <submittedName>
        <fullName evidence="5">LL-diaminopimelate aminotransferase</fullName>
    </submittedName>
</protein>
<dbReference type="InterPro" id="IPR015424">
    <property type="entry name" value="PyrdxlP-dep_Trfase"/>
</dbReference>
<sequence length="391" mass="42814">MIQSRTSPKPISPADRMRALPQQFFAQLVNKAETLRQEGYDVINLGQGNPDQATPENIVSALQSAATDSRYHKYIPFSGLQSMKTAVAAWYQSRYGVTIDPARHVAILIGSKIGLQELSLALLNPGDRAMVPDPGYPDYWSGIRLAGADMVSLPLEADLNFLPDLSHWDPKAKLAFFNYPNNPTGRLASGEFFDEVINLAIRDGITLAHDLAYGDITFDGKQAVSLLSRPGGIEAGIEFTTVSKSYNMAGWRLGFAVGNPEIIRYLEILQDHLHCSQFGAVQQAGIEALTGPQDSVKALVNRYQSRRDAFINEAKKFGWQIPPSEGSIFMWCPVPTKETAVEFAERVLAQEKVVLAPGSGFGRVGEGYVRISLTASTSQLIDAAQRIGRLL</sequence>
<dbReference type="InterPro" id="IPR050881">
    <property type="entry name" value="LL-DAP_aminotransferase"/>
</dbReference>
<dbReference type="InterPro" id="IPR004839">
    <property type="entry name" value="Aminotransferase_I/II_large"/>
</dbReference>
<keyword evidence="3 5" id="KW-0808">Transferase</keyword>
<dbReference type="CDD" id="cd00609">
    <property type="entry name" value="AAT_like"/>
    <property type="match status" value="1"/>
</dbReference>
<dbReference type="SUPFAM" id="SSF53383">
    <property type="entry name" value="PLP-dependent transferases"/>
    <property type="match status" value="1"/>
</dbReference>
<evidence type="ECO:0000256" key="2">
    <source>
        <dbReference type="ARBA" id="ARBA00022576"/>
    </source>
</evidence>
<comment type="cofactor">
    <cofactor evidence="1">
        <name>pyridoxal 5'-phosphate</name>
        <dbReference type="ChEBI" id="CHEBI:597326"/>
    </cofactor>
</comment>
<name>A0A2T2XIS0_9FIRM</name>
<proteinExistence type="predicted"/>
<evidence type="ECO:0000313" key="5">
    <source>
        <dbReference type="EMBL" id="PSR34376.1"/>
    </source>
</evidence>
<evidence type="ECO:0000259" key="4">
    <source>
        <dbReference type="Pfam" id="PF00155"/>
    </source>
</evidence>
<organism evidence="5 6">
    <name type="scientific">Sulfobacillus benefaciens</name>
    <dbReference type="NCBI Taxonomy" id="453960"/>
    <lineage>
        <taxon>Bacteria</taxon>
        <taxon>Bacillati</taxon>
        <taxon>Bacillota</taxon>
        <taxon>Clostridia</taxon>
        <taxon>Eubacteriales</taxon>
        <taxon>Clostridiales Family XVII. Incertae Sedis</taxon>
        <taxon>Sulfobacillus</taxon>
    </lineage>
</organism>
<dbReference type="GO" id="GO:0008483">
    <property type="term" value="F:transaminase activity"/>
    <property type="evidence" value="ECO:0007669"/>
    <property type="project" value="UniProtKB-KW"/>
</dbReference>
<gene>
    <name evidence="5" type="ORF">C7B46_05515</name>
</gene>
<dbReference type="PANTHER" id="PTHR42832">
    <property type="entry name" value="AMINO ACID AMINOTRANSFERASE"/>
    <property type="match status" value="1"/>
</dbReference>
<dbReference type="Gene3D" id="3.90.1150.10">
    <property type="entry name" value="Aspartate Aminotransferase, domain 1"/>
    <property type="match status" value="1"/>
</dbReference>
<feature type="domain" description="Aminotransferase class I/classII large" evidence="4">
    <location>
        <begin position="41"/>
        <end position="386"/>
    </location>
</feature>
<dbReference type="Gene3D" id="3.40.640.10">
    <property type="entry name" value="Type I PLP-dependent aspartate aminotransferase-like (Major domain)"/>
    <property type="match status" value="1"/>
</dbReference>
<keyword evidence="2 5" id="KW-0032">Aminotransferase</keyword>
<dbReference type="GO" id="GO:0030170">
    <property type="term" value="F:pyridoxal phosphate binding"/>
    <property type="evidence" value="ECO:0007669"/>
    <property type="project" value="InterPro"/>
</dbReference>
<dbReference type="InterPro" id="IPR015422">
    <property type="entry name" value="PyrdxlP-dep_Trfase_small"/>
</dbReference>
<dbReference type="EMBL" id="PXYW01000009">
    <property type="protein sequence ID" value="PSR34376.1"/>
    <property type="molecule type" value="Genomic_DNA"/>
</dbReference>
<dbReference type="PANTHER" id="PTHR42832:SF3">
    <property type="entry name" value="L-GLUTAMINE--4-(METHYLSULFANYL)-2-OXOBUTANOATE AMINOTRANSFERASE"/>
    <property type="match status" value="1"/>
</dbReference>
<dbReference type="NCBIfam" id="NF005977">
    <property type="entry name" value="PRK08068.1"/>
    <property type="match status" value="1"/>
</dbReference>
<dbReference type="Pfam" id="PF00155">
    <property type="entry name" value="Aminotran_1_2"/>
    <property type="match status" value="1"/>
</dbReference>
<dbReference type="AlphaFoldDB" id="A0A2T2XIS0"/>
<dbReference type="Proteomes" id="UP000242972">
    <property type="component" value="Unassembled WGS sequence"/>
</dbReference>
<dbReference type="InterPro" id="IPR015421">
    <property type="entry name" value="PyrdxlP-dep_Trfase_major"/>
</dbReference>